<reference evidence="11" key="1">
    <citation type="submission" date="2023-07" db="EMBL/GenBank/DDBJ databases">
        <title>A chromosome-level genome assembly of Lolium multiflorum.</title>
        <authorList>
            <person name="Chen Y."/>
            <person name="Copetti D."/>
            <person name="Kolliker R."/>
            <person name="Studer B."/>
        </authorList>
    </citation>
    <scope>NUCLEOTIDE SEQUENCE</scope>
    <source>
        <strain evidence="11">02402/16</strain>
        <tissue evidence="11">Leaf</tissue>
    </source>
</reference>
<dbReference type="Gene3D" id="1.10.10.10">
    <property type="entry name" value="Winged helix-like DNA-binding domain superfamily/Winged helix DNA-binding domain"/>
    <property type="match status" value="1"/>
</dbReference>
<dbReference type="Gene3D" id="1.20.5.4130">
    <property type="match status" value="1"/>
</dbReference>
<dbReference type="Gene3D" id="3.80.10.10">
    <property type="entry name" value="Ribonuclease Inhibitor"/>
    <property type="match status" value="2"/>
</dbReference>
<dbReference type="InterPro" id="IPR055414">
    <property type="entry name" value="LRR_R13L4/SHOC2-like"/>
</dbReference>
<dbReference type="GO" id="GO:0002758">
    <property type="term" value="P:innate immune response-activating signaling pathway"/>
    <property type="evidence" value="ECO:0007669"/>
    <property type="project" value="UniProtKB-ARBA"/>
</dbReference>
<dbReference type="Pfam" id="PF18052">
    <property type="entry name" value="Rx_N"/>
    <property type="match status" value="1"/>
</dbReference>
<evidence type="ECO:0000259" key="8">
    <source>
        <dbReference type="Pfam" id="PF18052"/>
    </source>
</evidence>
<evidence type="ECO:0000256" key="5">
    <source>
        <dbReference type="ARBA" id="ARBA00022821"/>
    </source>
</evidence>
<name>A0AAD8VLI4_LOLMU</name>
<dbReference type="Pfam" id="PF00931">
    <property type="entry name" value="NB-ARC"/>
    <property type="match status" value="1"/>
</dbReference>
<evidence type="ECO:0000256" key="1">
    <source>
        <dbReference type="ARBA" id="ARBA00008894"/>
    </source>
</evidence>
<organism evidence="11 12">
    <name type="scientific">Lolium multiflorum</name>
    <name type="common">Italian ryegrass</name>
    <name type="synonym">Lolium perenne subsp. multiflorum</name>
    <dbReference type="NCBI Taxonomy" id="4521"/>
    <lineage>
        <taxon>Eukaryota</taxon>
        <taxon>Viridiplantae</taxon>
        <taxon>Streptophyta</taxon>
        <taxon>Embryophyta</taxon>
        <taxon>Tracheophyta</taxon>
        <taxon>Spermatophyta</taxon>
        <taxon>Magnoliopsida</taxon>
        <taxon>Liliopsida</taxon>
        <taxon>Poales</taxon>
        <taxon>Poaceae</taxon>
        <taxon>BOP clade</taxon>
        <taxon>Pooideae</taxon>
        <taxon>Poodae</taxon>
        <taxon>Poeae</taxon>
        <taxon>Poeae Chloroplast Group 2 (Poeae type)</taxon>
        <taxon>Loliodinae</taxon>
        <taxon>Loliinae</taxon>
        <taxon>Lolium</taxon>
    </lineage>
</organism>
<keyword evidence="4" id="KW-0547">Nucleotide-binding</keyword>
<comment type="similarity">
    <text evidence="1">Belongs to the disease resistance NB-LRR family.</text>
</comment>
<dbReference type="InterPro" id="IPR041118">
    <property type="entry name" value="Rx_N"/>
</dbReference>
<evidence type="ECO:0000256" key="4">
    <source>
        <dbReference type="ARBA" id="ARBA00022741"/>
    </source>
</evidence>
<dbReference type="InterPro" id="IPR002182">
    <property type="entry name" value="NB-ARC"/>
</dbReference>
<dbReference type="FunFam" id="1.10.10.10:FF:000322">
    <property type="entry name" value="Probable disease resistance protein At1g63360"/>
    <property type="match status" value="1"/>
</dbReference>
<dbReference type="Pfam" id="PF23559">
    <property type="entry name" value="WHD_DRP"/>
    <property type="match status" value="1"/>
</dbReference>
<evidence type="ECO:0000259" key="7">
    <source>
        <dbReference type="Pfam" id="PF00931"/>
    </source>
</evidence>
<dbReference type="PRINTS" id="PR00364">
    <property type="entry name" value="DISEASERSIST"/>
</dbReference>
<dbReference type="FunFam" id="3.40.50.300:FF:001091">
    <property type="entry name" value="Probable disease resistance protein At1g61300"/>
    <property type="match status" value="1"/>
</dbReference>
<dbReference type="Gene3D" id="3.40.50.300">
    <property type="entry name" value="P-loop containing nucleotide triphosphate hydrolases"/>
    <property type="match status" value="1"/>
</dbReference>
<dbReference type="FunFam" id="1.10.8.430:FF:000003">
    <property type="entry name" value="Probable disease resistance protein At5g66910"/>
    <property type="match status" value="1"/>
</dbReference>
<dbReference type="InterPro" id="IPR036388">
    <property type="entry name" value="WH-like_DNA-bd_sf"/>
</dbReference>
<dbReference type="AlphaFoldDB" id="A0AAD8VLI4"/>
<dbReference type="CDD" id="cd14798">
    <property type="entry name" value="RX-CC_like"/>
    <property type="match status" value="1"/>
</dbReference>
<dbReference type="PANTHER" id="PTHR23155">
    <property type="entry name" value="DISEASE RESISTANCE PROTEIN RP"/>
    <property type="match status" value="1"/>
</dbReference>
<feature type="domain" description="Disease resistance protein winged helix" evidence="9">
    <location>
        <begin position="536"/>
        <end position="607"/>
    </location>
</feature>
<dbReference type="GO" id="GO:0043531">
    <property type="term" value="F:ADP binding"/>
    <property type="evidence" value="ECO:0007669"/>
    <property type="project" value="InterPro"/>
</dbReference>
<dbReference type="SUPFAM" id="SSF52058">
    <property type="entry name" value="L domain-like"/>
    <property type="match status" value="1"/>
</dbReference>
<evidence type="ECO:0000259" key="10">
    <source>
        <dbReference type="Pfam" id="PF23598"/>
    </source>
</evidence>
<dbReference type="Proteomes" id="UP001231189">
    <property type="component" value="Unassembled WGS sequence"/>
</dbReference>
<proteinExistence type="inferred from homology"/>
<keyword evidence="3" id="KW-0677">Repeat</keyword>
<keyword evidence="6" id="KW-0175">Coiled coil</keyword>
<feature type="domain" description="Disease resistance N-terminal" evidence="8">
    <location>
        <begin position="105"/>
        <end position="196"/>
    </location>
</feature>
<dbReference type="InterPro" id="IPR044974">
    <property type="entry name" value="Disease_R_plants"/>
</dbReference>
<keyword evidence="12" id="KW-1185">Reference proteome</keyword>
<dbReference type="InterPro" id="IPR032675">
    <property type="entry name" value="LRR_dom_sf"/>
</dbReference>
<dbReference type="Pfam" id="PF23598">
    <property type="entry name" value="LRR_14"/>
    <property type="match status" value="1"/>
</dbReference>
<dbReference type="PANTHER" id="PTHR23155:SF961">
    <property type="entry name" value="DISEASE RELATED PROTEIN 2"/>
    <property type="match status" value="1"/>
</dbReference>
<dbReference type="GO" id="GO:0009626">
    <property type="term" value="P:plant-type hypersensitive response"/>
    <property type="evidence" value="ECO:0007669"/>
    <property type="project" value="UniProtKB-ARBA"/>
</dbReference>
<keyword evidence="5" id="KW-0611">Plant defense</keyword>
<keyword evidence="2" id="KW-0433">Leucine-rich repeat</keyword>
<evidence type="ECO:0000256" key="3">
    <source>
        <dbReference type="ARBA" id="ARBA00022737"/>
    </source>
</evidence>
<dbReference type="SUPFAM" id="SSF52540">
    <property type="entry name" value="P-loop containing nucleoside triphosphate hydrolases"/>
    <property type="match status" value="1"/>
</dbReference>
<dbReference type="GO" id="GO:0042742">
    <property type="term" value="P:defense response to bacterium"/>
    <property type="evidence" value="ECO:0007669"/>
    <property type="project" value="UniProtKB-ARBA"/>
</dbReference>
<dbReference type="InterPro" id="IPR038005">
    <property type="entry name" value="RX-like_CC"/>
</dbReference>
<protein>
    <submittedName>
        <fullName evidence="11">Uncharacterized protein</fullName>
    </submittedName>
</protein>
<dbReference type="InterPro" id="IPR027417">
    <property type="entry name" value="P-loop_NTPase"/>
</dbReference>
<evidence type="ECO:0000313" key="11">
    <source>
        <dbReference type="EMBL" id="KAK1608913.1"/>
    </source>
</evidence>
<gene>
    <name evidence="11" type="ORF">QYE76_032586</name>
</gene>
<evidence type="ECO:0000259" key="9">
    <source>
        <dbReference type="Pfam" id="PF23559"/>
    </source>
</evidence>
<dbReference type="Gene3D" id="1.10.8.430">
    <property type="entry name" value="Helical domain of apoptotic protease-activating factors"/>
    <property type="match status" value="1"/>
</dbReference>
<sequence length="1023" mass="117196">MDVVSWLGLVGSASHFLFSGDGDGLFPRLPHQAQAWGWDYDQFLGNQKHLVLRRPGAHIPQQLARGLIGASTADGRKLARGLPEEREGRKINEYKMAEGVVFGALCKIGSVLASSASITMFARLDAKLTIISEIESRIKQIEVELKFMQAFLRQAQNQEGYNEPTEVYLQEVRNLASEIEDIMDEFLYLSVQHNSRFFTGEFLSYFRKLGKSPWHKIARELKDLQSHLQNLRNLRVQYEIQLPGGDRASASTDDHCLPLYLSYPANDMVGIEKERAKLMQWLTARVSSTSVIAVWGMGGSGKTTLVNIMYEDKMIKNQFDCHIWITVSQKFDAYGIIRKIIRHILKGACPSDIDTVSGRDLIQILQRTLQQRKFMLVLDDVWSVDVWIDLASIIANNNVIGNKVVITTRIKEVASLASEDQVIELQKLNEADSWSLFCRWVFKNCKDRSCPQEMEPLGREIIEKCDGLPLAIVTVGNTLSFKKPVTEEWSRYYDRLIWELRDRLHGQELNSVMKILNLSYKHLPSHLKNAFVFCSIFPEDYMMTKKRLVRLWVAEGLVKPEKRKTIEEVAEEYLNELIDRCLLKVVERKHFRKVKEFQMHDIVRELAISISEKETFCMTYNKSQPSESEYKCRRLSIHEHSDRFQPLSDSSRLRSLYQFDASCSSFPSVSTQHTGRYLNVLELQDAGITVLPEEVSSLFNLRYLGLRRTNIRQLPRSIEKLFNLQTIDVYLTNVEKLPAGITKLKRVRHLLAGKTMTPLFGVVERSRGVETPKGSWGSMELQTLKGVLANTDLVVQLGSMTQLRTLSIEDVRDAHHSKFSASISNMRFLRTLKVVAAEGNYINFEELNSPPQNLRKLRLEGRLHQSVMESPFFQIVGNRLEKLFLVGSKLSSDPFASFSHLSNLAVLELVGAYDGESVLFESGWLPKLHTLVMGDLVNVKSVVMERQAVQNLQWLALFKLPELKVAPHGIEFLVSLQNLMLVDMHDEFMEGIQGEDKARVQHISTVRYFDRSRRMEIRLFQDP</sequence>
<feature type="domain" description="NB-ARC" evidence="7">
    <location>
        <begin position="272"/>
        <end position="444"/>
    </location>
</feature>
<dbReference type="EMBL" id="JAUUTY010000007">
    <property type="protein sequence ID" value="KAK1608913.1"/>
    <property type="molecule type" value="Genomic_DNA"/>
</dbReference>
<evidence type="ECO:0000256" key="6">
    <source>
        <dbReference type="ARBA" id="ARBA00023054"/>
    </source>
</evidence>
<dbReference type="InterPro" id="IPR042197">
    <property type="entry name" value="Apaf_helical"/>
</dbReference>
<evidence type="ECO:0000313" key="12">
    <source>
        <dbReference type="Proteomes" id="UP001231189"/>
    </source>
</evidence>
<accession>A0AAD8VLI4</accession>
<dbReference type="InterPro" id="IPR058922">
    <property type="entry name" value="WHD_DRP"/>
</dbReference>
<evidence type="ECO:0000256" key="2">
    <source>
        <dbReference type="ARBA" id="ARBA00022614"/>
    </source>
</evidence>
<feature type="domain" description="Disease resistance R13L4/SHOC-2-like LRR" evidence="10">
    <location>
        <begin position="653"/>
        <end position="981"/>
    </location>
</feature>
<comment type="caution">
    <text evidence="11">The sequence shown here is derived from an EMBL/GenBank/DDBJ whole genome shotgun (WGS) entry which is preliminary data.</text>
</comment>